<feature type="domain" description="Ima1 N-terminal" evidence="8">
    <location>
        <begin position="40"/>
        <end position="137"/>
    </location>
</feature>
<keyword evidence="3 7" id="KW-0812">Transmembrane</keyword>
<dbReference type="Pfam" id="PF09779">
    <property type="entry name" value="Ima1_N"/>
    <property type="match status" value="1"/>
</dbReference>
<gene>
    <name evidence="9" type="ORF">NQ318_018002</name>
</gene>
<evidence type="ECO:0000256" key="4">
    <source>
        <dbReference type="ARBA" id="ARBA00022989"/>
    </source>
</evidence>
<keyword evidence="6" id="KW-0539">Nucleus</keyword>
<protein>
    <recommendedName>
        <fullName evidence="8">Ima1 N-terminal domain-containing protein</fullName>
    </recommendedName>
</protein>
<evidence type="ECO:0000256" key="1">
    <source>
        <dbReference type="ARBA" id="ARBA00004473"/>
    </source>
</evidence>
<reference evidence="9" key="1">
    <citation type="journal article" date="2023" name="Insect Mol. Biol.">
        <title>Genome sequencing provides insights into the evolution of gene families encoding plant cell wall-degrading enzymes in longhorned beetles.</title>
        <authorList>
            <person name="Shin N.R."/>
            <person name="Okamura Y."/>
            <person name="Kirsch R."/>
            <person name="Pauchet Y."/>
        </authorList>
    </citation>
    <scope>NUCLEOTIDE SEQUENCE</scope>
    <source>
        <strain evidence="9">AMC_N1</strain>
    </source>
</reference>
<dbReference type="GO" id="GO:0030473">
    <property type="term" value="P:nuclear migration along microtubule"/>
    <property type="evidence" value="ECO:0007669"/>
    <property type="project" value="TreeGrafter"/>
</dbReference>
<evidence type="ECO:0000256" key="7">
    <source>
        <dbReference type="SAM" id="Phobius"/>
    </source>
</evidence>
<accession>A0AAV8Y8L5</accession>
<dbReference type="Proteomes" id="UP001162162">
    <property type="component" value="Unassembled WGS sequence"/>
</dbReference>
<comment type="similarity">
    <text evidence="2">Belongs to the TMEM201 family.</text>
</comment>
<dbReference type="InterPro" id="IPR018617">
    <property type="entry name" value="Ima1_N"/>
</dbReference>
<feature type="transmembrane region" description="Helical" evidence="7">
    <location>
        <begin position="201"/>
        <end position="219"/>
    </location>
</feature>
<comment type="caution">
    <text evidence="9">The sequence shown here is derived from an EMBL/GenBank/DDBJ whole genome shotgun (WGS) entry which is preliminary data.</text>
</comment>
<keyword evidence="4 7" id="KW-1133">Transmembrane helix</keyword>
<evidence type="ECO:0000256" key="6">
    <source>
        <dbReference type="ARBA" id="ARBA00023242"/>
    </source>
</evidence>
<dbReference type="PANTHER" id="PTHR28646:SF1">
    <property type="entry name" value="TRANSMEMBRANE PROTEIN 201"/>
    <property type="match status" value="1"/>
</dbReference>
<feature type="transmembrane region" description="Helical" evidence="7">
    <location>
        <begin position="280"/>
        <end position="297"/>
    </location>
</feature>
<dbReference type="InterPro" id="IPR040041">
    <property type="entry name" value="TMEM201"/>
</dbReference>
<dbReference type="GO" id="GO:0005521">
    <property type="term" value="F:lamin binding"/>
    <property type="evidence" value="ECO:0007669"/>
    <property type="project" value="TreeGrafter"/>
</dbReference>
<feature type="transmembrane region" description="Helical" evidence="7">
    <location>
        <begin position="309"/>
        <end position="327"/>
    </location>
</feature>
<dbReference type="PANTHER" id="PTHR28646">
    <property type="entry name" value="TRANSMEMBRANE PROTEIN 201"/>
    <property type="match status" value="1"/>
</dbReference>
<dbReference type="AlphaFoldDB" id="A0AAV8Y8L5"/>
<organism evidence="9 10">
    <name type="scientific">Aromia moschata</name>
    <dbReference type="NCBI Taxonomy" id="1265417"/>
    <lineage>
        <taxon>Eukaryota</taxon>
        <taxon>Metazoa</taxon>
        <taxon>Ecdysozoa</taxon>
        <taxon>Arthropoda</taxon>
        <taxon>Hexapoda</taxon>
        <taxon>Insecta</taxon>
        <taxon>Pterygota</taxon>
        <taxon>Neoptera</taxon>
        <taxon>Endopterygota</taxon>
        <taxon>Coleoptera</taxon>
        <taxon>Polyphaga</taxon>
        <taxon>Cucujiformia</taxon>
        <taxon>Chrysomeloidea</taxon>
        <taxon>Cerambycidae</taxon>
        <taxon>Cerambycinae</taxon>
        <taxon>Callichromatini</taxon>
        <taxon>Aromia</taxon>
    </lineage>
</organism>
<feature type="transmembrane region" description="Helical" evidence="7">
    <location>
        <begin position="333"/>
        <end position="353"/>
    </location>
</feature>
<keyword evidence="5 7" id="KW-0472">Membrane</keyword>
<evidence type="ECO:0000256" key="2">
    <source>
        <dbReference type="ARBA" id="ARBA00007600"/>
    </source>
</evidence>
<dbReference type="GO" id="GO:0051015">
    <property type="term" value="F:actin filament binding"/>
    <property type="evidence" value="ECO:0007669"/>
    <property type="project" value="TreeGrafter"/>
</dbReference>
<name>A0AAV8Y8L5_9CUCU</name>
<evidence type="ECO:0000256" key="5">
    <source>
        <dbReference type="ARBA" id="ARBA00023136"/>
    </source>
</evidence>
<evidence type="ECO:0000313" key="10">
    <source>
        <dbReference type="Proteomes" id="UP001162162"/>
    </source>
</evidence>
<dbReference type="EMBL" id="JAPWTK010000154">
    <property type="protein sequence ID" value="KAJ8947740.1"/>
    <property type="molecule type" value="Genomic_DNA"/>
</dbReference>
<dbReference type="GO" id="GO:0005637">
    <property type="term" value="C:nuclear inner membrane"/>
    <property type="evidence" value="ECO:0007669"/>
    <property type="project" value="UniProtKB-SubCell"/>
</dbReference>
<keyword evidence="10" id="KW-1185">Reference proteome</keyword>
<proteinExistence type="inferred from homology"/>
<feature type="transmembrane region" description="Helical" evidence="7">
    <location>
        <begin position="12"/>
        <end position="30"/>
    </location>
</feature>
<sequence>MDNVVETVSETLSLILLFLIPFFLFTVYLIKRNGFYVNANCWFCNTWTKVLYTDRNSFCCPSCLQYNGFDEDGGYNKILEAQYDITSVNKINKTIKKTVPAANGLCTYCNKNQQLKVYQLANFVPLNENNYDKEVEHFDWKRRINCVKKCDNVLKTTIEKQHAWLFGNRLKKIHNKAYSFLSQNQILQKTKIAKYSSCLNLLKYLLILSSVLIICQTLEVRMNYPADEITPLIPKFFIPTLPVLNDIAGVTSKVSIIISDAISHINLYLPKQIKLHYNNLLPITCSGLLLQLIYLIWDQRTSWWKVNEILGWTLLVVTTLISFDGNHSAYIKLLQAFCATIIICSLVSTSKHLRPRKTTKKKFEFKKLSRCAENTDYSDIDEDVTEISDSVSLFQSKVQSNANTKNIFTSARSIKNSSILSGSVKSNSDLNSSSELNRSLDNLHLGSLNAKPPTCISPVFSVSAVNRPILSPPKLKNVTQNSWTAGGFWKNDGSNARHNFESSFGNLSLKSFNTTNNRVKSPHVFGKQTVVGSLFNNLPGRVECYSVSVLFSVDNFLYF</sequence>
<comment type="subcellular location">
    <subcellularLocation>
        <location evidence="1">Nucleus inner membrane</location>
        <topology evidence="1">Multi-pass membrane protein</topology>
    </subcellularLocation>
</comment>
<evidence type="ECO:0000256" key="3">
    <source>
        <dbReference type="ARBA" id="ARBA00022692"/>
    </source>
</evidence>
<evidence type="ECO:0000259" key="8">
    <source>
        <dbReference type="Pfam" id="PF09779"/>
    </source>
</evidence>
<evidence type="ECO:0000313" key="9">
    <source>
        <dbReference type="EMBL" id="KAJ8947740.1"/>
    </source>
</evidence>